<accession>A0A316DGS1</accession>
<evidence type="ECO:0000313" key="1">
    <source>
        <dbReference type="EMBL" id="PWK16856.1"/>
    </source>
</evidence>
<sequence length="43" mass="4918">MAVYQYYMAFVPKVGLLKKLNNIPKKIAIGTESGYFQANTDKY</sequence>
<protein>
    <submittedName>
        <fullName evidence="1">Uncharacterized protein</fullName>
    </submittedName>
</protein>
<dbReference type="EMBL" id="QGGO01000042">
    <property type="protein sequence ID" value="PWK16856.1"/>
    <property type="molecule type" value="Genomic_DNA"/>
</dbReference>
<proteinExistence type="predicted"/>
<dbReference type="RefSeq" id="WP_262509882.1">
    <property type="nucleotide sequence ID" value="NZ_QGGO01000042.1"/>
</dbReference>
<name>A0A316DGS1_9BACT</name>
<gene>
    <name evidence="1" type="ORF">LV89_04676</name>
</gene>
<comment type="caution">
    <text evidence="1">The sequence shown here is derived from an EMBL/GenBank/DDBJ whole genome shotgun (WGS) entry which is preliminary data.</text>
</comment>
<dbReference type="Proteomes" id="UP000245489">
    <property type="component" value="Unassembled WGS sequence"/>
</dbReference>
<organism evidence="1 2">
    <name type="scientific">Arcicella aurantiaca</name>
    <dbReference type="NCBI Taxonomy" id="591202"/>
    <lineage>
        <taxon>Bacteria</taxon>
        <taxon>Pseudomonadati</taxon>
        <taxon>Bacteroidota</taxon>
        <taxon>Cytophagia</taxon>
        <taxon>Cytophagales</taxon>
        <taxon>Flectobacillaceae</taxon>
        <taxon>Arcicella</taxon>
    </lineage>
</organism>
<evidence type="ECO:0000313" key="2">
    <source>
        <dbReference type="Proteomes" id="UP000245489"/>
    </source>
</evidence>
<reference evidence="1 2" key="1">
    <citation type="submission" date="2018-05" db="EMBL/GenBank/DDBJ databases">
        <title>Genomic Encyclopedia of Archaeal and Bacterial Type Strains, Phase II (KMG-II): from individual species to whole genera.</title>
        <authorList>
            <person name="Goeker M."/>
        </authorList>
    </citation>
    <scope>NUCLEOTIDE SEQUENCE [LARGE SCALE GENOMIC DNA]</scope>
    <source>
        <strain evidence="1 2">DSM 22214</strain>
    </source>
</reference>
<dbReference type="AlphaFoldDB" id="A0A316DGS1"/>
<keyword evidence="2" id="KW-1185">Reference proteome</keyword>